<evidence type="ECO:0000313" key="3">
    <source>
        <dbReference type="EMBL" id="EAT59218.1"/>
    </source>
</evidence>
<keyword evidence="2 3" id="KW-0808">Transferase</keyword>
<dbReference type="InterPro" id="IPR051199">
    <property type="entry name" value="LPS_LOS_Heptosyltrfase"/>
</dbReference>
<dbReference type="InterPro" id="IPR002201">
    <property type="entry name" value="Glyco_trans_9"/>
</dbReference>
<dbReference type="PANTHER" id="PTHR30160">
    <property type="entry name" value="TETRAACYLDISACCHARIDE 4'-KINASE-RELATED"/>
    <property type="match status" value="1"/>
</dbReference>
<dbReference type="PANTHER" id="PTHR30160:SF1">
    <property type="entry name" value="LIPOPOLYSACCHARIDE 1,2-N-ACETYLGLUCOSAMINETRANSFERASE-RELATED"/>
    <property type="match status" value="1"/>
</dbReference>
<keyword evidence="4" id="KW-1185">Reference proteome</keyword>
<reference evidence="3 4" key="1">
    <citation type="submission" date="2006-07" db="EMBL/GenBank/DDBJ databases">
        <title>Annotation of the draft genome assembly of Chlorobium ferroxidans DSM 13031.</title>
        <authorList>
            <consortium name="US DOE Joint Genome Institute (JGI-ORNL)"/>
            <person name="Larimer F."/>
            <person name="Land M."/>
            <person name="Hauser L."/>
        </authorList>
    </citation>
    <scope>NUCLEOTIDE SEQUENCE [LARGE SCALE GENOMIC DNA]</scope>
    <source>
        <strain evidence="3 4">DSM 13031</strain>
    </source>
</reference>
<evidence type="ECO:0000256" key="2">
    <source>
        <dbReference type="ARBA" id="ARBA00022679"/>
    </source>
</evidence>
<dbReference type="Proteomes" id="UP000004162">
    <property type="component" value="Unassembled WGS sequence"/>
</dbReference>
<reference evidence="3 4" key="2">
    <citation type="submission" date="2006-07" db="EMBL/GenBank/DDBJ databases">
        <title>Sequencing of the draft genome and assembly of Chlorobium ferroxidans DSM 13031.</title>
        <authorList>
            <consortium name="US DOE Joint Genome Institute (JGI-PGF)"/>
            <person name="Copeland A."/>
            <person name="Lucas S."/>
            <person name="Lapidus A."/>
            <person name="Barry K."/>
            <person name="Glavina del Rio T."/>
            <person name="Dalin E."/>
            <person name="Tice H."/>
            <person name="Bruce D."/>
            <person name="Pitluck S."/>
            <person name="Richardson P."/>
        </authorList>
    </citation>
    <scope>NUCLEOTIDE SEQUENCE [LARGE SCALE GENOMIC DNA]</scope>
    <source>
        <strain evidence="3 4">DSM 13031</strain>
    </source>
</reference>
<accession>Q0YSI1</accession>
<dbReference type="Pfam" id="PF01075">
    <property type="entry name" value="Glyco_transf_9"/>
    <property type="match status" value="1"/>
</dbReference>
<dbReference type="AlphaFoldDB" id="Q0YSI1"/>
<protein>
    <submittedName>
        <fullName evidence="3">Glycosyl transferase, family 9</fullName>
    </submittedName>
</protein>
<dbReference type="GO" id="GO:0009244">
    <property type="term" value="P:lipopolysaccharide core region biosynthetic process"/>
    <property type="evidence" value="ECO:0007669"/>
    <property type="project" value="TreeGrafter"/>
</dbReference>
<dbReference type="Gene3D" id="3.40.50.2000">
    <property type="entry name" value="Glycogen Phosphorylase B"/>
    <property type="match status" value="2"/>
</dbReference>
<keyword evidence="1" id="KW-0328">Glycosyltransferase</keyword>
<dbReference type="CDD" id="cd03789">
    <property type="entry name" value="GT9_LPS_heptosyltransferase"/>
    <property type="match status" value="1"/>
</dbReference>
<comment type="caution">
    <text evidence="3">The sequence shown here is derived from an EMBL/GenBank/DDBJ whole genome shotgun (WGS) entry which is preliminary data.</text>
</comment>
<proteinExistence type="predicted"/>
<evidence type="ECO:0000313" key="4">
    <source>
        <dbReference type="Proteomes" id="UP000004162"/>
    </source>
</evidence>
<gene>
    <name evidence="3" type="ORF">CferDRAFT_1225</name>
</gene>
<dbReference type="GO" id="GO:0005829">
    <property type="term" value="C:cytosol"/>
    <property type="evidence" value="ECO:0007669"/>
    <property type="project" value="TreeGrafter"/>
</dbReference>
<organism evidence="3 4">
    <name type="scientific">Chlorobium ferrooxidans DSM 13031</name>
    <dbReference type="NCBI Taxonomy" id="377431"/>
    <lineage>
        <taxon>Bacteria</taxon>
        <taxon>Pseudomonadati</taxon>
        <taxon>Chlorobiota</taxon>
        <taxon>Chlorobiia</taxon>
        <taxon>Chlorobiales</taxon>
        <taxon>Chlorobiaceae</taxon>
        <taxon>Chlorobium/Pelodictyon group</taxon>
        <taxon>Chlorobium</taxon>
    </lineage>
</organism>
<sequence>MPMHDCNLKRILVIVQRSNGDVFLSSPLIEVLFRTFGRPGIDLLVNSDTLAIAGTLPHIQQIHLFSYSTEGKGRGSQTADLLKRIFRRYDLSINLTASDRSVLFALLSGRRAISAVEPDRKKSWWKRLFLSAHYEFDASRHIIENNTTALDLLGIGSGKPTVSSCHSPQADERVRQMLEGAGIGEFLIVHPGAQYNYKVYPERLRNTLFERLNSFGIPIVVTGGKSLLDLEIKGTLPKLENVHDFIGRTSMDELIALSDRSLAYIGADTLNMHIAASQNKRIFAIFGPTIPGMWSPWCNELHTGTRLNRPVQTYGNITIFQADMPCVSCGRAGCDDRHGVSECLYQIDPVLITNEIDHWLTTFR</sequence>
<dbReference type="EMBL" id="AASE01000006">
    <property type="protein sequence ID" value="EAT59218.1"/>
    <property type="molecule type" value="Genomic_DNA"/>
</dbReference>
<evidence type="ECO:0000256" key="1">
    <source>
        <dbReference type="ARBA" id="ARBA00022676"/>
    </source>
</evidence>
<name>Q0YSI1_9CHLB</name>
<dbReference type="GO" id="GO:0008713">
    <property type="term" value="F:ADP-heptose-lipopolysaccharide heptosyltransferase activity"/>
    <property type="evidence" value="ECO:0007669"/>
    <property type="project" value="TreeGrafter"/>
</dbReference>
<dbReference type="SUPFAM" id="SSF53756">
    <property type="entry name" value="UDP-Glycosyltransferase/glycogen phosphorylase"/>
    <property type="match status" value="1"/>
</dbReference>